<dbReference type="Proteomes" id="UP001152622">
    <property type="component" value="Chromosome 3"/>
</dbReference>
<proteinExistence type="predicted"/>
<feature type="region of interest" description="Disordered" evidence="1">
    <location>
        <begin position="1"/>
        <end position="21"/>
    </location>
</feature>
<comment type="caution">
    <text evidence="2">The sequence shown here is derived from an EMBL/GenBank/DDBJ whole genome shotgun (WGS) entry which is preliminary data.</text>
</comment>
<feature type="region of interest" description="Disordered" evidence="1">
    <location>
        <begin position="103"/>
        <end position="150"/>
    </location>
</feature>
<evidence type="ECO:0000313" key="2">
    <source>
        <dbReference type="EMBL" id="KAJ8370461.1"/>
    </source>
</evidence>
<evidence type="ECO:0000313" key="3">
    <source>
        <dbReference type="Proteomes" id="UP001152622"/>
    </source>
</evidence>
<keyword evidence="3" id="KW-1185">Reference proteome</keyword>
<organism evidence="2 3">
    <name type="scientific">Synaphobranchus kaupii</name>
    <name type="common">Kaup's arrowtooth eel</name>
    <dbReference type="NCBI Taxonomy" id="118154"/>
    <lineage>
        <taxon>Eukaryota</taxon>
        <taxon>Metazoa</taxon>
        <taxon>Chordata</taxon>
        <taxon>Craniata</taxon>
        <taxon>Vertebrata</taxon>
        <taxon>Euteleostomi</taxon>
        <taxon>Actinopterygii</taxon>
        <taxon>Neopterygii</taxon>
        <taxon>Teleostei</taxon>
        <taxon>Anguilliformes</taxon>
        <taxon>Synaphobranchidae</taxon>
        <taxon>Synaphobranchus</taxon>
    </lineage>
</organism>
<gene>
    <name evidence="2" type="ORF">SKAU_G00104890</name>
</gene>
<feature type="region of interest" description="Disordered" evidence="1">
    <location>
        <begin position="178"/>
        <end position="212"/>
    </location>
</feature>
<reference evidence="2" key="1">
    <citation type="journal article" date="2023" name="Science">
        <title>Genome structures resolve the early diversification of teleost fishes.</title>
        <authorList>
            <person name="Parey E."/>
            <person name="Louis A."/>
            <person name="Montfort J."/>
            <person name="Bouchez O."/>
            <person name="Roques C."/>
            <person name="Iampietro C."/>
            <person name="Lluch J."/>
            <person name="Castinel A."/>
            <person name="Donnadieu C."/>
            <person name="Desvignes T."/>
            <person name="Floi Bucao C."/>
            <person name="Jouanno E."/>
            <person name="Wen M."/>
            <person name="Mejri S."/>
            <person name="Dirks R."/>
            <person name="Jansen H."/>
            <person name="Henkel C."/>
            <person name="Chen W.J."/>
            <person name="Zahm M."/>
            <person name="Cabau C."/>
            <person name="Klopp C."/>
            <person name="Thompson A.W."/>
            <person name="Robinson-Rechavi M."/>
            <person name="Braasch I."/>
            <person name="Lecointre G."/>
            <person name="Bobe J."/>
            <person name="Postlethwait J.H."/>
            <person name="Berthelot C."/>
            <person name="Roest Crollius H."/>
            <person name="Guiguen Y."/>
        </authorList>
    </citation>
    <scope>NUCLEOTIDE SEQUENCE</scope>
    <source>
        <strain evidence="2">WJC10195</strain>
    </source>
</reference>
<name>A0A9Q1G0A0_SYNKA</name>
<accession>A0A9Q1G0A0</accession>
<dbReference type="AlphaFoldDB" id="A0A9Q1G0A0"/>
<evidence type="ECO:0000256" key="1">
    <source>
        <dbReference type="SAM" id="MobiDB-lite"/>
    </source>
</evidence>
<sequence>MMGSERSAGVSDGGGAARHRVKHTVRSGLWVHGFKTASGPWQPADEWCTIKRGGVESSRNGKSPDLSVQSMRSADVLKATFQALPWCRKIKKTLRDKGMPGAFPLSVPTCPPDAKATGQPLTPEPPPPPSHSEQAVNSWHRWDGSQPPPPAKSYPPILPCIFNEREPSWSHVTGIKNTSITPAHSLQSRAPPPHHRSHPSILPSHYKTFESR</sequence>
<dbReference type="EMBL" id="JAINUF010000003">
    <property type="protein sequence ID" value="KAJ8370461.1"/>
    <property type="molecule type" value="Genomic_DNA"/>
</dbReference>
<protein>
    <submittedName>
        <fullName evidence="2">Uncharacterized protein</fullName>
    </submittedName>
</protein>
<feature type="compositionally biased region" description="Polar residues" evidence="1">
    <location>
        <begin position="178"/>
        <end position="187"/>
    </location>
</feature>